<comment type="caution">
    <text evidence="3">The sequence shown here is derived from an EMBL/GenBank/DDBJ whole genome shotgun (WGS) entry which is preliminary data.</text>
</comment>
<name>A0ABQ5N9K6_9CLOT</name>
<dbReference type="Proteomes" id="UP001208567">
    <property type="component" value="Unassembled WGS sequence"/>
</dbReference>
<dbReference type="Gene3D" id="2.30.110.10">
    <property type="entry name" value="Electron Transport, Fmn-binding Protein, Chain A"/>
    <property type="match status" value="1"/>
</dbReference>
<evidence type="ECO:0008006" key="5">
    <source>
        <dbReference type="Google" id="ProtNLM"/>
    </source>
</evidence>
<proteinExistence type="predicted"/>
<gene>
    <name evidence="3" type="ORF">bsdE14_32890</name>
</gene>
<dbReference type="Gene3D" id="3.40.50.360">
    <property type="match status" value="1"/>
</dbReference>
<dbReference type="InterPro" id="IPR011576">
    <property type="entry name" value="Pyridox_Oxase_N"/>
</dbReference>
<evidence type="ECO:0000313" key="3">
    <source>
        <dbReference type="EMBL" id="GLC31879.1"/>
    </source>
</evidence>
<protein>
    <recommendedName>
        <fullName evidence="5">Pyridoxamine 5'-phosphate oxidase</fullName>
    </recommendedName>
</protein>
<dbReference type="InterPro" id="IPR029039">
    <property type="entry name" value="Flavoprotein-like_sf"/>
</dbReference>
<sequence>MIRTLIIYESKYGFTEGISKDLAMVLGPANICRTNEFKSFYKEFDLFVICAPIYEERINQDISAFVKENSEWMKHKKVVLLCSSLSAKAYEKYLKELKDILGSSVIFQSSIGGVINLDKLHSEDYKKMKEFSKKVRLPFKSYDAFNKNEFVDVALKIKEIKDTKIKPSMDKKELKKYIDEFLKAHNTCCLCTAHRDSVRSTPIEYLYIDDKLYFISEGGEKFAHLLLNDRVSISIYEPFKAMNKLAGMQIEGTASLVEMNSKEYIEVLENRGLKYDQLVNLPIRMNVIKVSVQSIEFLWSNFKALGYEAKQVYSK</sequence>
<dbReference type="SUPFAM" id="SSF50475">
    <property type="entry name" value="FMN-binding split barrel"/>
    <property type="match status" value="1"/>
</dbReference>
<feature type="domain" description="Pyridoxamine 5'-phosphate oxidase N-terminal" evidence="1">
    <location>
        <begin position="175"/>
        <end position="295"/>
    </location>
</feature>
<dbReference type="Pfam" id="PF12724">
    <property type="entry name" value="Flavodoxin_5"/>
    <property type="match status" value="1"/>
</dbReference>
<dbReference type="InterPro" id="IPR012349">
    <property type="entry name" value="Split_barrel_FMN-bd"/>
</dbReference>
<feature type="domain" description="Flavodoxin" evidence="2">
    <location>
        <begin position="5"/>
        <end position="132"/>
    </location>
</feature>
<dbReference type="Pfam" id="PF01243">
    <property type="entry name" value="PNPOx_N"/>
    <property type="match status" value="1"/>
</dbReference>
<keyword evidence="4" id="KW-1185">Reference proteome</keyword>
<evidence type="ECO:0000313" key="4">
    <source>
        <dbReference type="Proteomes" id="UP001208567"/>
    </source>
</evidence>
<evidence type="ECO:0000259" key="2">
    <source>
        <dbReference type="Pfam" id="PF12724"/>
    </source>
</evidence>
<dbReference type="RefSeq" id="WP_264851200.1">
    <property type="nucleotide sequence ID" value="NZ_BRXR01000001.1"/>
</dbReference>
<evidence type="ECO:0000259" key="1">
    <source>
        <dbReference type="Pfam" id="PF01243"/>
    </source>
</evidence>
<dbReference type="EMBL" id="BRXR01000001">
    <property type="protein sequence ID" value="GLC31879.1"/>
    <property type="molecule type" value="Genomic_DNA"/>
</dbReference>
<dbReference type="InterPro" id="IPR026816">
    <property type="entry name" value="Flavodoxin_dom"/>
</dbReference>
<organism evidence="3 4">
    <name type="scientific">Clostridium omnivorum</name>
    <dbReference type="NCBI Taxonomy" id="1604902"/>
    <lineage>
        <taxon>Bacteria</taxon>
        <taxon>Bacillati</taxon>
        <taxon>Bacillota</taxon>
        <taxon>Clostridia</taxon>
        <taxon>Eubacteriales</taxon>
        <taxon>Clostridiaceae</taxon>
        <taxon>Clostridium</taxon>
    </lineage>
</organism>
<accession>A0ABQ5N9K6</accession>
<dbReference type="SUPFAM" id="SSF52218">
    <property type="entry name" value="Flavoproteins"/>
    <property type="match status" value="1"/>
</dbReference>
<reference evidence="3 4" key="1">
    <citation type="journal article" date="2024" name="Int. J. Syst. Evol. Microbiol.">
        <title>Clostridium omnivorum sp. nov., isolated from anoxic soil under the treatment of reductive soil disinfestation.</title>
        <authorList>
            <person name="Ueki A."/>
            <person name="Tonouchi A."/>
            <person name="Kaku N."/>
            <person name="Honma S."/>
            <person name="Ueki K."/>
        </authorList>
    </citation>
    <scope>NUCLEOTIDE SEQUENCE [LARGE SCALE GENOMIC DNA]</scope>
    <source>
        <strain evidence="3 4">E14</strain>
    </source>
</reference>